<organism evidence="1 2">
    <name type="scientific">Orchesella dallaii</name>
    <dbReference type="NCBI Taxonomy" id="48710"/>
    <lineage>
        <taxon>Eukaryota</taxon>
        <taxon>Metazoa</taxon>
        <taxon>Ecdysozoa</taxon>
        <taxon>Arthropoda</taxon>
        <taxon>Hexapoda</taxon>
        <taxon>Collembola</taxon>
        <taxon>Entomobryomorpha</taxon>
        <taxon>Entomobryoidea</taxon>
        <taxon>Orchesellidae</taxon>
        <taxon>Orchesellinae</taxon>
        <taxon>Orchesella</taxon>
    </lineage>
</organism>
<sequence>MVLYTKVTMPSHANLLFAASQGTTGGLFNWSWLLRNSRFVNAVTRTWPSELQSKANMMARLMRTDPRFVSPAHKIPHALRAFSHNRFLHSACSMVICRTFTSHDGGDEGESCA</sequence>
<evidence type="ECO:0000313" key="1">
    <source>
        <dbReference type="EMBL" id="CAL8131939.1"/>
    </source>
</evidence>
<name>A0ABP1RNW8_9HEXA</name>
<accession>A0ABP1RNW8</accession>
<reference evidence="1 2" key="1">
    <citation type="submission" date="2024-08" db="EMBL/GenBank/DDBJ databases">
        <authorList>
            <person name="Cucini C."/>
            <person name="Frati F."/>
        </authorList>
    </citation>
    <scope>NUCLEOTIDE SEQUENCE [LARGE SCALE GENOMIC DNA]</scope>
</reference>
<evidence type="ECO:0000313" key="2">
    <source>
        <dbReference type="Proteomes" id="UP001642540"/>
    </source>
</evidence>
<keyword evidence="2" id="KW-1185">Reference proteome</keyword>
<dbReference type="Proteomes" id="UP001642540">
    <property type="component" value="Unassembled WGS sequence"/>
</dbReference>
<comment type="caution">
    <text evidence="1">The sequence shown here is derived from an EMBL/GenBank/DDBJ whole genome shotgun (WGS) entry which is preliminary data.</text>
</comment>
<proteinExistence type="predicted"/>
<gene>
    <name evidence="1" type="ORF">ODALV1_LOCUS24398</name>
</gene>
<dbReference type="EMBL" id="CAXLJM020000091">
    <property type="protein sequence ID" value="CAL8131939.1"/>
    <property type="molecule type" value="Genomic_DNA"/>
</dbReference>
<protein>
    <submittedName>
        <fullName evidence="1">Uncharacterized protein</fullName>
    </submittedName>
</protein>